<accession>A0A0V1BDQ3</accession>
<evidence type="ECO:0000313" key="1">
    <source>
        <dbReference type="EMBL" id="KRY35082.1"/>
    </source>
</evidence>
<gene>
    <name evidence="1" type="ORF">T01_13462</name>
</gene>
<evidence type="ECO:0000313" key="2">
    <source>
        <dbReference type="Proteomes" id="UP000054776"/>
    </source>
</evidence>
<comment type="caution">
    <text evidence="1">The sequence shown here is derived from an EMBL/GenBank/DDBJ whole genome shotgun (WGS) entry which is preliminary data.</text>
</comment>
<dbReference type="InParanoid" id="A0A0V1BDQ3"/>
<organism evidence="1 2">
    <name type="scientific">Trichinella spiralis</name>
    <name type="common">Trichina worm</name>
    <dbReference type="NCBI Taxonomy" id="6334"/>
    <lineage>
        <taxon>Eukaryota</taxon>
        <taxon>Metazoa</taxon>
        <taxon>Ecdysozoa</taxon>
        <taxon>Nematoda</taxon>
        <taxon>Enoplea</taxon>
        <taxon>Dorylaimia</taxon>
        <taxon>Trichinellida</taxon>
        <taxon>Trichinellidae</taxon>
        <taxon>Trichinella</taxon>
    </lineage>
</organism>
<keyword evidence="2" id="KW-1185">Reference proteome</keyword>
<sequence length="129" mass="14917">MTCFPRAEIIFRSWSSADQGIFFAFFDSSIITTSAWLNLRTLEACLIAVMHQQACCQIRHRERFTSLQLVSGSKIALPLVVLKIVKPEYVGGVYQKFSKKEFQLHHVRVFSSLPNDCCFKLKFIMFNRC</sequence>
<protein>
    <submittedName>
        <fullName evidence="1">Uncharacterized protein</fullName>
    </submittedName>
</protein>
<reference evidence="1 2" key="1">
    <citation type="submission" date="2015-01" db="EMBL/GenBank/DDBJ databases">
        <title>Evolution of Trichinella species and genotypes.</title>
        <authorList>
            <person name="Korhonen P.K."/>
            <person name="Edoardo P."/>
            <person name="Giuseppe L.R."/>
            <person name="Gasser R.B."/>
        </authorList>
    </citation>
    <scope>NUCLEOTIDE SEQUENCE [LARGE SCALE GENOMIC DNA]</scope>
    <source>
        <strain evidence="1">ISS3</strain>
    </source>
</reference>
<proteinExistence type="predicted"/>
<dbReference type="AlphaFoldDB" id="A0A0V1BDQ3"/>
<dbReference type="Proteomes" id="UP000054776">
    <property type="component" value="Unassembled WGS sequence"/>
</dbReference>
<dbReference type="OrthoDB" id="10556298at2759"/>
<dbReference type="EMBL" id="JYDH01000058">
    <property type="protein sequence ID" value="KRY35082.1"/>
    <property type="molecule type" value="Genomic_DNA"/>
</dbReference>
<name>A0A0V1BDQ3_TRISP</name>